<organism evidence="1 2">
    <name type="scientific">Lepagella muris</name>
    <dbReference type="NCBI Taxonomy" id="3032870"/>
    <lineage>
        <taxon>Bacteria</taxon>
        <taxon>Pseudomonadati</taxon>
        <taxon>Bacteroidota</taxon>
        <taxon>Bacteroidia</taxon>
        <taxon>Bacteroidales</taxon>
        <taxon>Muribaculaceae</taxon>
        <taxon>Lepagella</taxon>
    </lineage>
</organism>
<evidence type="ECO:0000313" key="1">
    <source>
        <dbReference type="EMBL" id="TGY78461.1"/>
    </source>
</evidence>
<accession>A0AC61RLF1</accession>
<sequence length="762" mass="86019">MNDICKYAIAMSLVLSSGISSFAQTDSIAADTLGAVHQLKEVEVRGYGADRNLKAAEMGRVSLSNKMITNLPVMFGEPDIVKTLQTLPGVSQGVEGFTGLFVRGGDNDQNLFLYQGLPLYHVSHLGGIFSSFNVPTVSRVDFYKAAFPSRYGGRISSITDVAMKRSDFEKFHGRFTLGLLSANAFITGPVIKDKTAFTVGIRRSWIDVISIPTLAIMNAVEKKKGKKHIAGYDFTDFNVRIDHKFNYNASAYIVGYYGHDHLKIGLREFEGENESFIVGPDGKPIPDDTQSDTRFFDEDVNRLSWGNWGILGAFDYHIGPGTINASVYFSRYSSTYRQEREYQTDMDEPDTYGYNKSRTENSIADLGARANYIADFSKVFRTRAGVEYVRHDYLPEGLRNEFFSDGKGSTDGNDSPHAKANEYSAYTDNTLNFHDIVALNLGLRFSAYNIQSKTFTALEPRASVKVALGKDFSVKASYARMSQYVQQVSNNYINLPTDLWQPVIATFKPLRSDQYSIGLYGNLPHSMYFSVEGWYKDMRNLLEYREGVSVLNPGLTWEEKLTSGKGWSYGVDFSLTKEAGKFTGSIGYGLMWNWRKFDELNQGMKFPTKFDNRHKININANYKLNDRIEFNAGWTYMTGNRLTLSMYNYDIPGSQFPDAPTVGPPGYGNEIDGIDYYPSRNNVRMPAYHRLDLGMSIHKTYKNGNSGIWNFSLYNAYCRMNAITIKKDNENNVIDRPSGWHRAFKTLSFIPVIPSVSYTYIF</sequence>
<name>A0AC61RLF1_9BACT</name>
<gene>
    <name evidence="1" type="ORF">E5331_10235</name>
</gene>
<reference evidence="1" key="1">
    <citation type="submission" date="2019-04" db="EMBL/GenBank/DDBJ databases">
        <title>Microbes associate with the intestines of laboratory mice.</title>
        <authorList>
            <person name="Navarre W."/>
            <person name="Wong E."/>
            <person name="Huang K."/>
            <person name="Tropini C."/>
            <person name="Ng K."/>
            <person name="Yu B."/>
        </authorList>
    </citation>
    <scope>NUCLEOTIDE SEQUENCE</scope>
    <source>
        <strain evidence="1">NM04_E33</strain>
    </source>
</reference>
<proteinExistence type="predicted"/>
<dbReference type="Proteomes" id="UP000306319">
    <property type="component" value="Unassembled WGS sequence"/>
</dbReference>
<evidence type="ECO:0000313" key="2">
    <source>
        <dbReference type="Proteomes" id="UP000306319"/>
    </source>
</evidence>
<keyword evidence="2" id="KW-1185">Reference proteome</keyword>
<comment type="caution">
    <text evidence="1">The sequence shown here is derived from an EMBL/GenBank/DDBJ whole genome shotgun (WGS) entry which is preliminary data.</text>
</comment>
<dbReference type="EMBL" id="SRYB01000013">
    <property type="protein sequence ID" value="TGY78461.1"/>
    <property type="molecule type" value="Genomic_DNA"/>
</dbReference>
<protein>
    <submittedName>
        <fullName evidence="1">Uncharacterized protein</fullName>
    </submittedName>
</protein>